<evidence type="ECO:0000259" key="3">
    <source>
        <dbReference type="Pfam" id="PF24098"/>
    </source>
</evidence>
<feature type="compositionally biased region" description="Acidic residues" evidence="1">
    <location>
        <begin position="1"/>
        <end position="16"/>
    </location>
</feature>
<dbReference type="Pfam" id="PF24098">
    <property type="entry name" value="DUF7380"/>
    <property type="match status" value="1"/>
</dbReference>
<dbReference type="Pfam" id="PF13910">
    <property type="entry name" value="DUF4209"/>
    <property type="match status" value="1"/>
</dbReference>
<dbReference type="OrthoDB" id="5519791at2"/>
<name>A0A6I4SUZ9_9SPHN</name>
<sequence>MADDTDEVTDEEEGAAEESATPVLLASADDFAAIDLVKALEGVDRADDLALEQAFNRAAEAADEAGDAAGARGYRLLMFLCTLHLRVEDPAEPWGPRFVGPEGRSYTASDFRGEQNAVLADVVDGIAHPALRARIADVVWYNDRKQGGAATASIAAYSEIIQRRLGGTYARPFEDFDSILDLVAWLDRALQIAAMSRKRGVIPDEVRTAFEALYEQACETGQYVAFERVANLGVGYGLADWCKVAPDAEKLAEARDGGDFPMAVQAVWNLAAQGYAKIGNEDAKCRCQERSVDETLRMREQVDSASAQAFWTRKAIGELRAARGFKDRIDQLRKELRELQEASLDEFGQFSIPLDLTQERQGTIEIFEGLTLPDVLLQFALLVPTPKVDDLRQQALDGRKDGFLSSLFGSSYADHEGKTVAETPAASYDGEPDEAWLKERYLRSLDIWRHQIVGGYIEPARRTAMIRFPLEVRHFAAIAQMSPFVPPGHEHVFALGFARLMQGDAASAAYLLIPQLENSLRHVMLNASRETSKIKADLLQEDRSLSGMLESLRPELEEIFGLDIVNEIDLLFHHSPGPQLRHEMAHGKMSAGECYHPTGVYASWMIYRLTCLPLVSHWKERVALAIEQTSL</sequence>
<accession>A0A6I4SUZ9</accession>
<feature type="domain" description="DUF7380" evidence="3">
    <location>
        <begin position="24"/>
        <end position="204"/>
    </location>
</feature>
<comment type="caution">
    <text evidence="4">The sequence shown here is derived from an EMBL/GenBank/DDBJ whole genome shotgun (WGS) entry which is preliminary data.</text>
</comment>
<evidence type="ECO:0000313" key="4">
    <source>
        <dbReference type="EMBL" id="MXO58907.1"/>
    </source>
</evidence>
<dbReference type="EMBL" id="WTYM01000030">
    <property type="protein sequence ID" value="MXO58907.1"/>
    <property type="molecule type" value="Genomic_DNA"/>
</dbReference>
<proteinExistence type="predicted"/>
<dbReference type="AlphaFoldDB" id="A0A6I4SUZ9"/>
<gene>
    <name evidence="4" type="ORF">GRI89_05055</name>
</gene>
<dbReference type="InterPro" id="IPR025209">
    <property type="entry name" value="DUF4209"/>
</dbReference>
<dbReference type="RefSeq" id="WP_159792795.1">
    <property type="nucleotide sequence ID" value="NZ_WTYM01000030.1"/>
</dbReference>
<dbReference type="Proteomes" id="UP000433652">
    <property type="component" value="Unassembled WGS sequence"/>
</dbReference>
<feature type="region of interest" description="Disordered" evidence="1">
    <location>
        <begin position="1"/>
        <end position="22"/>
    </location>
</feature>
<dbReference type="InterPro" id="IPR055804">
    <property type="entry name" value="DUF7380"/>
</dbReference>
<protein>
    <submittedName>
        <fullName evidence="4">DUF4209 domain-containing protein</fullName>
    </submittedName>
</protein>
<keyword evidence="5" id="KW-1185">Reference proteome</keyword>
<reference evidence="4 5" key="1">
    <citation type="submission" date="2019-12" db="EMBL/GenBank/DDBJ databases">
        <title>Genomic-based taxomic classification of the family Erythrobacteraceae.</title>
        <authorList>
            <person name="Xu L."/>
        </authorList>
    </citation>
    <scope>NUCLEOTIDE SEQUENCE [LARGE SCALE GENOMIC DNA]</scope>
    <source>
        <strain evidence="4 5">MCCC 1K01500</strain>
    </source>
</reference>
<feature type="domain" description="DUF4209" evidence="2">
    <location>
        <begin position="516"/>
        <end position="607"/>
    </location>
</feature>
<organism evidence="4 5">
    <name type="scientific">Croceibacterium salegens</name>
    <dbReference type="NCBI Taxonomy" id="1737568"/>
    <lineage>
        <taxon>Bacteria</taxon>
        <taxon>Pseudomonadati</taxon>
        <taxon>Pseudomonadota</taxon>
        <taxon>Alphaproteobacteria</taxon>
        <taxon>Sphingomonadales</taxon>
        <taxon>Erythrobacteraceae</taxon>
        <taxon>Croceibacterium</taxon>
    </lineage>
</organism>
<evidence type="ECO:0000256" key="1">
    <source>
        <dbReference type="SAM" id="MobiDB-lite"/>
    </source>
</evidence>
<evidence type="ECO:0000259" key="2">
    <source>
        <dbReference type="Pfam" id="PF13910"/>
    </source>
</evidence>
<evidence type="ECO:0000313" key="5">
    <source>
        <dbReference type="Proteomes" id="UP000433652"/>
    </source>
</evidence>